<name>A0A2M6WEQ1_9BACT</name>
<feature type="transmembrane region" description="Helical" evidence="8">
    <location>
        <begin position="355"/>
        <end position="376"/>
    </location>
</feature>
<keyword evidence="4" id="KW-0133">Cell shape</keyword>
<evidence type="ECO:0000256" key="6">
    <source>
        <dbReference type="ARBA" id="ARBA00022989"/>
    </source>
</evidence>
<dbReference type="GO" id="GO:0034204">
    <property type="term" value="P:lipid translocation"/>
    <property type="evidence" value="ECO:0007669"/>
    <property type="project" value="TreeGrafter"/>
</dbReference>
<keyword evidence="7 8" id="KW-0472">Membrane</keyword>
<feature type="transmembrane region" description="Helical" evidence="8">
    <location>
        <begin position="165"/>
        <end position="187"/>
    </location>
</feature>
<dbReference type="GO" id="GO:0005886">
    <property type="term" value="C:plasma membrane"/>
    <property type="evidence" value="ECO:0007669"/>
    <property type="project" value="UniProtKB-SubCell"/>
</dbReference>
<dbReference type="PANTHER" id="PTHR47019:SF1">
    <property type="entry name" value="LIPID II FLIPPASE MURJ"/>
    <property type="match status" value="1"/>
</dbReference>
<evidence type="ECO:0000256" key="1">
    <source>
        <dbReference type="ARBA" id="ARBA00004651"/>
    </source>
</evidence>
<dbReference type="EMBL" id="PFBJ01000006">
    <property type="protein sequence ID" value="PIT91281.1"/>
    <property type="molecule type" value="Genomic_DNA"/>
</dbReference>
<feature type="transmembrane region" description="Helical" evidence="8">
    <location>
        <begin position="135"/>
        <end position="158"/>
    </location>
</feature>
<keyword evidence="3 8" id="KW-0812">Transmembrane</keyword>
<keyword evidence="2" id="KW-1003">Cell membrane</keyword>
<feature type="transmembrane region" description="Helical" evidence="8">
    <location>
        <begin position="321"/>
        <end position="343"/>
    </location>
</feature>
<evidence type="ECO:0000256" key="5">
    <source>
        <dbReference type="ARBA" id="ARBA00022984"/>
    </source>
</evidence>
<feature type="transmembrane region" description="Helical" evidence="8">
    <location>
        <begin position="432"/>
        <end position="457"/>
    </location>
</feature>
<evidence type="ECO:0000313" key="10">
    <source>
        <dbReference type="Proteomes" id="UP000228809"/>
    </source>
</evidence>
<feature type="transmembrane region" description="Helical" evidence="8">
    <location>
        <begin position="281"/>
        <end position="301"/>
    </location>
</feature>
<accession>A0A2M6WEQ1</accession>
<comment type="caution">
    <text evidence="9">The sequence shown here is derived from an EMBL/GenBank/DDBJ whole genome shotgun (WGS) entry which is preliminary data.</text>
</comment>
<feature type="transmembrane region" description="Helical" evidence="8">
    <location>
        <begin position="505"/>
        <end position="527"/>
    </location>
</feature>
<gene>
    <name evidence="9" type="ORF">COU17_01495</name>
</gene>
<dbReference type="InterPro" id="IPR051050">
    <property type="entry name" value="Lipid_II_flippase_MurJ/MviN"/>
</dbReference>
<feature type="transmembrane region" description="Helical" evidence="8">
    <location>
        <begin position="93"/>
        <end position="123"/>
    </location>
</feature>
<keyword evidence="6 8" id="KW-1133">Transmembrane helix</keyword>
<protein>
    <recommendedName>
        <fullName evidence="11">Lipid II flippase MurJ</fullName>
    </recommendedName>
</protein>
<feature type="transmembrane region" description="Helical" evidence="8">
    <location>
        <begin position="63"/>
        <end position="81"/>
    </location>
</feature>
<sequence>MVRRIFGLLQREVRGMHNAAYLLAAFSLSAAALGLIRDRVLAHLFGAGGLLDVYYASFKVPDLIFIAVASLFSLYAVIPFLNNTDDVKARQFIGGIIAFFLLASGAIASIACITAPLLLPLLFPELAKGEYATELVVLTRLLLLQPILLGLSGIVAAVTQTYGRFALYAIGPLLYNAGIIVGAYALYPSIGVLGLGYGVLIGAVMHLAIQIPFAVENGFLALRSLKPALFEALLVMRLSLPRTLAITSHHVALFILLILAARLSEGSVAVFTFAMNLQAVPLAMIGASYSVAAFPTLARLFASGEQKQFLDNFSAAMRHIIFWSAPITVFVIVLRAQIVRVVLGSGAFDWTDTRLTAAALALFIIGLTAESLVLLFSRGYYAAGKTRIPFIIGTLSAVLTVVLAILFLGYMQESTLFGEWLARALRVTDIEGVSVIVLPLAHSIGIIAQFLLLFFLFRKTVGKISIRLGRMLADIGMASVVSGGVTYGLLQYLNTIFDINTFSGIFSQGVLAGLSGVLAYIAVLLLLNNREITEAYRALRSKFWKVEAVASDQSEL</sequence>
<dbReference type="PANTHER" id="PTHR47019">
    <property type="entry name" value="LIPID II FLIPPASE MURJ"/>
    <property type="match status" value="1"/>
</dbReference>
<organism evidence="9 10">
    <name type="scientific">Candidatus Kaiserbacteria bacterium CG10_big_fil_rev_8_21_14_0_10_49_17</name>
    <dbReference type="NCBI Taxonomy" id="1974609"/>
    <lineage>
        <taxon>Bacteria</taxon>
        <taxon>Candidatus Kaiseribacteriota</taxon>
    </lineage>
</organism>
<dbReference type="GO" id="GO:0009252">
    <property type="term" value="P:peptidoglycan biosynthetic process"/>
    <property type="evidence" value="ECO:0007669"/>
    <property type="project" value="UniProtKB-KW"/>
</dbReference>
<dbReference type="PRINTS" id="PR01806">
    <property type="entry name" value="VIRFACTRMVIN"/>
</dbReference>
<evidence type="ECO:0000313" key="9">
    <source>
        <dbReference type="EMBL" id="PIT91281.1"/>
    </source>
</evidence>
<keyword evidence="5" id="KW-0573">Peptidoglycan synthesis</keyword>
<comment type="subcellular location">
    <subcellularLocation>
        <location evidence="1">Cell membrane</location>
        <topology evidence="1">Multi-pass membrane protein</topology>
    </subcellularLocation>
</comment>
<feature type="transmembrane region" description="Helical" evidence="8">
    <location>
        <begin position="199"/>
        <end position="222"/>
    </location>
</feature>
<evidence type="ECO:0000256" key="3">
    <source>
        <dbReference type="ARBA" id="ARBA00022692"/>
    </source>
</evidence>
<evidence type="ECO:0000256" key="7">
    <source>
        <dbReference type="ARBA" id="ARBA00023136"/>
    </source>
</evidence>
<reference evidence="10" key="1">
    <citation type="submission" date="2017-09" db="EMBL/GenBank/DDBJ databases">
        <title>Depth-based differentiation of microbial function through sediment-hosted aquifers and enrichment of novel symbionts in the deep terrestrial subsurface.</title>
        <authorList>
            <person name="Probst A.J."/>
            <person name="Ladd B."/>
            <person name="Jarett J.K."/>
            <person name="Geller-Mcgrath D.E."/>
            <person name="Sieber C.M.K."/>
            <person name="Emerson J.B."/>
            <person name="Anantharaman K."/>
            <person name="Thomas B.C."/>
            <person name="Malmstrom R."/>
            <person name="Stieglmeier M."/>
            <person name="Klingl A."/>
            <person name="Woyke T."/>
            <person name="Ryan C.M."/>
            <person name="Banfield J.F."/>
        </authorList>
    </citation>
    <scope>NUCLEOTIDE SEQUENCE [LARGE SCALE GENOMIC DNA]</scope>
</reference>
<feature type="transmembrane region" description="Helical" evidence="8">
    <location>
        <begin position="388"/>
        <end position="412"/>
    </location>
</feature>
<dbReference type="InterPro" id="IPR004268">
    <property type="entry name" value="MurJ"/>
</dbReference>
<dbReference type="Pfam" id="PF03023">
    <property type="entry name" value="MurJ"/>
    <property type="match status" value="1"/>
</dbReference>
<feature type="transmembrane region" description="Helical" evidence="8">
    <location>
        <begin position="469"/>
        <end position="493"/>
    </location>
</feature>
<dbReference type="GO" id="GO:0015648">
    <property type="term" value="F:lipid-linked peptidoglycan transporter activity"/>
    <property type="evidence" value="ECO:0007669"/>
    <property type="project" value="TreeGrafter"/>
</dbReference>
<evidence type="ECO:0008006" key="11">
    <source>
        <dbReference type="Google" id="ProtNLM"/>
    </source>
</evidence>
<evidence type="ECO:0000256" key="8">
    <source>
        <dbReference type="SAM" id="Phobius"/>
    </source>
</evidence>
<proteinExistence type="predicted"/>
<feature type="transmembrane region" description="Helical" evidence="8">
    <location>
        <begin position="20"/>
        <end position="36"/>
    </location>
</feature>
<dbReference type="Proteomes" id="UP000228809">
    <property type="component" value="Unassembled WGS sequence"/>
</dbReference>
<evidence type="ECO:0000256" key="4">
    <source>
        <dbReference type="ARBA" id="ARBA00022960"/>
    </source>
</evidence>
<dbReference type="AlphaFoldDB" id="A0A2M6WEQ1"/>
<evidence type="ECO:0000256" key="2">
    <source>
        <dbReference type="ARBA" id="ARBA00022475"/>
    </source>
</evidence>
<dbReference type="GO" id="GO:0008360">
    <property type="term" value="P:regulation of cell shape"/>
    <property type="evidence" value="ECO:0007669"/>
    <property type="project" value="UniProtKB-KW"/>
</dbReference>